<dbReference type="PANTHER" id="PTHR42059">
    <property type="entry name" value="TNT DOMAIN-CONTAINING PROTEIN"/>
    <property type="match status" value="1"/>
</dbReference>
<organism evidence="3">
    <name type="scientific">Kitasatospora sp. CMC57</name>
    <dbReference type="NCBI Taxonomy" id="3231513"/>
    <lineage>
        <taxon>Bacteria</taxon>
        <taxon>Bacillati</taxon>
        <taxon>Actinomycetota</taxon>
        <taxon>Actinomycetes</taxon>
        <taxon>Kitasatosporales</taxon>
        <taxon>Streptomycetaceae</taxon>
        <taxon>Kitasatospora</taxon>
    </lineage>
</organism>
<feature type="signal peptide" evidence="1">
    <location>
        <begin position="1"/>
        <end position="23"/>
    </location>
</feature>
<name>A0AB33K6G1_9ACTN</name>
<evidence type="ECO:0000259" key="2">
    <source>
        <dbReference type="Pfam" id="PF14021"/>
    </source>
</evidence>
<proteinExistence type="predicted"/>
<reference evidence="3" key="1">
    <citation type="submission" date="2024-07" db="EMBL/GenBank/DDBJ databases">
        <title>Complete genome sequences of cellulolytic bacteria, Kitasatospora sp. CMC57 and Streptomyces sp. CMC78, isolated from Japanese agricultural soil.</title>
        <authorList>
            <person name="Hashimoto T."/>
            <person name="Ito M."/>
            <person name="Iwamoto M."/>
            <person name="Fukahori D."/>
            <person name="Shoda T."/>
            <person name="Sakoda M."/>
            <person name="Morohoshi T."/>
            <person name="Mitsuboshi M."/>
            <person name="Nishizawa T."/>
        </authorList>
    </citation>
    <scope>NUCLEOTIDE SEQUENCE</scope>
    <source>
        <strain evidence="3">CMC57</strain>
    </source>
</reference>
<feature type="chain" id="PRO_5044296026" description="TNT domain-containing protein" evidence="1">
    <location>
        <begin position="24"/>
        <end position="210"/>
    </location>
</feature>
<dbReference type="InterPro" id="IPR025331">
    <property type="entry name" value="TNT"/>
</dbReference>
<evidence type="ECO:0000313" key="3">
    <source>
        <dbReference type="EMBL" id="BFP48330.1"/>
    </source>
</evidence>
<sequence>MRIRQALAAIGMTATLLTGTVLVDTAAAVTTSECSTADFHGDRRLGPEQLPRTGPVGRQLWGYQRTGGLTEQEFLDRYYDATANSWRYPPADGYVTTPDGTPLEIQQTLGSGQRIDRYGSEYGSFLAPEGLPYATRAIPPQSLDSEPAATCNYHVYKVVRPFTVDAGPIAPWFGQPGHGWQFQLDARHVPGAPARLNVLWLIDNGYLARA</sequence>
<dbReference type="Pfam" id="PF14021">
    <property type="entry name" value="TNT"/>
    <property type="match status" value="1"/>
</dbReference>
<dbReference type="InterPro" id="IPR053024">
    <property type="entry name" value="Fungal_surface_NADase"/>
</dbReference>
<evidence type="ECO:0000256" key="1">
    <source>
        <dbReference type="SAM" id="SignalP"/>
    </source>
</evidence>
<feature type="domain" description="TNT" evidence="2">
    <location>
        <begin position="108"/>
        <end position="209"/>
    </location>
</feature>
<dbReference type="EMBL" id="AP035881">
    <property type="protein sequence ID" value="BFP48330.1"/>
    <property type="molecule type" value="Genomic_DNA"/>
</dbReference>
<protein>
    <recommendedName>
        <fullName evidence="2">TNT domain-containing protein</fullName>
    </recommendedName>
</protein>
<gene>
    <name evidence="3" type="ORF">KCMC57_46980</name>
</gene>
<dbReference type="PANTHER" id="PTHR42059:SF1">
    <property type="entry name" value="TNT DOMAIN-CONTAINING PROTEIN"/>
    <property type="match status" value="1"/>
</dbReference>
<keyword evidence="1" id="KW-0732">Signal</keyword>
<accession>A0AB33K6G1</accession>
<dbReference type="GO" id="GO:0050135">
    <property type="term" value="F:NADP+ nucleosidase activity"/>
    <property type="evidence" value="ECO:0007669"/>
    <property type="project" value="InterPro"/>
</dbReference>
<dbReference type="AlphaFoldDB" id="A0AB33K6G1"/>
<dbReference type="RefSeq" id="WP_407990567.1">
    <property type="nucleotide sequence ID" value="NZ_AP035881.2"/>
</dbReference>